<name>A0ABU5HET3_9BACT</name>
<dbReference type="Gene3D" id="3.40.190.290">
    <property type="match status" value="1"/>
</dbReference>
<dbReference type="InterPro" id="IPR058163">
    <property type="entry name" value="LysR-type_TF_proteobact-type"/>
</dbReference>
<evidence type="ECO:0000256" key="2">
    <source>
        <dbReference type="ARBA" id="ARBA00023015"/>
    </source>
</evidence>
<comment type="similarity">
    <text evidence="1">Belongs to the LysR transcriptional regulatory family.</text>
</comment>
<keyword evidence="3" id="KW-0238">DNA-binding</keyword>
<dbReference type="PROSITE" id="PS50931">
    <property type="entry name" value="HTH_LYSR"/>
    <property type="match status" value="1"/>
</dbReference>
<comment type="caution">
    <text evidence="6">The sequence shown here is derived from an EMBL/GenBank/DDBJ whole genome shotgun (WGS) entry which is preliminary data.</text>
</comment>
<protein>
    <submittedName>
        <fullName evidence="6">LysR substrate-binding domain-containing protein</fullName>
    </submittedName>
</protein>
<proteinExistence type="inferred from homology"/>
<evidence type="ECO:0000256" key="3">
    <source>
        <dbReference type="ARBA" id="ARBA00023125"/>
    </source>
</evidence>
<evidence type="ECO:0000313" key="7">
    <source>
        <dbReference type="Proteomes" id="UP001291309"/>
    </source>
</evidence>
<dbReference type="Pfam" id="PF03466">
    <property type="entry name" value="LysR_substrate"/>
    <property type="match status" value="1"/>
</dbReference>
<dbReference type="Pfam" id="PF00126">
    <property type="entry name" value="HTH_1"/>
    <property type="match status" value="1"/>
</dbReference>
<dbReference type="PANTHER" id="PTHR30537">
    <property type="entry name" value="HTH-TYPE TRANSCRIPTIONAL REGULATOR"/>
    <property type="match status" value="1"/>
</dbReference>
<dbReference type="SUPFAM" id="SSF46785">
    <property type="entry name" value="Winged helix' DNA-binding domain"/>
    <property type="match status" value="1"/>
</dbReference>
<evidence type="ECO:0000256" key="4">
    <source>
        <dbReference type="ARBA" id="ARBA00023163"/>
    </source>
</evidence>
<dbReference type="Proteomes" id="UP001291309">
    <property type="component" value="Unassembled WGS sequence"/>
</dbReference>
<dbReference type="Gene3D" id="1.10.10.10">
    <property type="entry name" value="Winged helix-like DNA-binding domain superfamily/Winged helix DNA-binding domain"/>
    <property type="match status" value="1"/>
</dbReference>
<keyword evidence="7" id="KW-1185">Reference proteome</keyword>
<dbReference type="InterPro" id="IPR036390">
    <property type="entry name" value="WH_DNA-bd_sf"/>
</dbReference>
<dbReference type="EMBL" id="JAXIVS010000017">
    <property type="protein sequence ID" value="MDY7231996.1"/>
    <property type="molecule type" value="Genomic_DNA"/>
</dbReference>
<dbReference type="InterPro" id="IPR036388">
    <property type="entry name" value="WH-like_DNA-bd_sf"/>
</dbReference>
<evidence type="ECO:0000313" key="6">
    <source>
        <dbReference type="EMBL" id="MDY7231996.1"/>
    </source>
</evidence>
<dbReference type="SUPFAM" id="SSF53850">
    <property type="entry name" value="Periplasmic binding protein-like II"/>
    <property type="match status" value="1"/>
</dbReference>
<dbReference type="RefSeq" id="WP_321550711.1">
    <property type="nucleotide sequence ID" value="NZ_JAXIVS010000017.1"/>
</dbReference>
<dbReference type="PANTHER" id="PTHR30537:SF5">
    <property type="entry name" value="HTH-TYPE TRANSCRIPTIONAL ACTIVATOR TTDR-RELATED"/>
    <property type="match status" value="1"/>
</dbReference>
<evidence type="ECO:0000256" key="1">
    <source>
        <dbReference type="ARBA" id="ARBA00009437"/>
    </source>
</evidence>
<accession>A0ABU5HET3</accession>
<feature type="domain" description="HTH lysR-type" evidence="5">
    <location>
        <begin position="1"/>
        <end position="60"/>
    </location>
</feature>
<reference evidence="6 7" key="1">
    <citation type="submission" date="2023-12" db="EMBL/GenBank/DDBJ databases">
        <title>the genome sequence of Hyalangium sp. s54d21.</title>
        <authorList>
            <person name="Zhang X."/>
        </authorList>
    </citation>
    <scope>NUCLEOTIDE SEQUENCE [LARGE SCALE GENOMIC DNA]</scope>
    <source>
        <strain evidence="7">s54d21</strain>
    </source>
</reference>
<evidence type="ECO:0000259" key="5">
    <source>
        <dbReference type="PROSITE" id="PS50931"/>
    </source>
</evidence>
<dbReference type="PRINTS" id="PR00039">
    <property type="entry name" value="HTHLYSR"/>
</dbReference>
<sequence>MLSKLDDVVVFVAVADAGGFTAAARRLGLTTAAVSKAITRLEQRLSTRLFTRTTRAVHMTDAGSRYYTRCRPALEELARGEDEALEEAGSMRGRIRVELPTSFGRTIVIPLLAEFQRTYPDIALDIRLNDRYVDLVEQSVDVAVRFGTLKDSTLNVHRLGMSRTCTCASPAYLEQYGAPRSIAELEQHRLITYLSQQTRRPYPWFFRVNGEVQTQLQKSRIEIDDSGANRALAVAGAGIIQDLSCHLWEDLLTGRLVEILSEFSAPALEVSLVFPSGRDMPSRVRAVVKFLRTRLTANVIDPLR</sequence>
<keyword evidence="4" id="KW-0804">Transcription</keyword>
<dbReference type="InterPro" id="IPR005119">
    <property type="entry name" value="LysR_subst-bd"/>
</dbReference>
<gene>
    <name evidence="6" type="ORF">SYV04_36750</name>
</gene>
<dbReference type="InterPro" id="IPR000847">
    <property type="entry name" value="LysR_HTH_N"/>
</dbReference>
<organism evidence="6 7">
    <name type="scientific">Hyalangium rubrum</name>
    <dbReference type="NCBI Taxonomy" id="3103134"/>
    <lineage>
        <taxon>Bacteria</taxon>
        <taxon>Pseudomonadati</taxon>
        <taxon>Myxococcota</taxon>
        <taxon>Myxococcia</taxon>
        <taxon>Myxococcales</taxon>
        <taxon>Cystobacterineae</taxon>
        <taxon>Archangiaceae</taxon>
        <taxon>Hyalangium</taxon>
    </lineage>
</organism>
<keyword evidence="2" id="KW-0805">Transcription regulation</keyword>